<evidence type="ECO:0000313" key="1">
    <source>
        <dbReference type="EMBL" id="KAJ0103503.1"/>
    </source>
</evidence>
<dbReference type="EMBL" id="CM047899">
    <property type="protein sequence ID" value="KAJ0103503.1"/>
    <property type="molecule type" value="Genomic_DNA"/>
</dbReference>
<gene>
    <name evidence="1" type="ORF">Patl1_05657</name>
</gene>
<organism evidence="1 2">
    <name type="scientific">Pistacia atlantica</name>
    <dbReference type="NCBI Taxonomy" id="434234"/>
    <lineage>
        <taxon>Eukaryota</taxon>
        <taxon>Viridiplantae</taxon>
        <taxon>Streptophyta</taxon>
        <taxon>Embryophyta</taxon>
        <taxon>Tracheophyta</taxon>
        <taxon>Spermatophyta</taxon>
        <taxon>Magnoliopsida</taxon>
        <taxon>eudicotyledons</taxon>
        <taxon>Gunneridae</taxon>
        <taxon>Pentapetalae</taxon>
        <taxon>rosids</taxon>
        <taxon>malvids</taxon>
        <taxon>Sapindales</taxon>
        <taxon>Anacardiaceae</taxon>
        <taxon>Pistacia</taxon>
    </lineage>
</organism>
<name>A0ACC1BWL4_9ROSI</name>
<reference evidence="2" key="1">
    <citation type="journal article" date="2023" name="G3 (Bethesda)">
        <title>Genome assembly and association tests identify interacting loci associated with vigor, precocity, and sex in interspecific pistachio rootstocks.</title>
        <authorList>
            <person name="Palmer W."/>
            <person name="Jacygrad E."/>
            <person name="Sagayaradj S."/>
            <person name="Cavanaugh K."/>
            <person name="Han R."/>
            <person name="Bertier L."/>
            <person name="Beede B."/>
            <person name="Kafkas S."/>
            <person name="Golino D."/>
            <person name="Preece J."/>
            <person name="Michelmore R."/>
        </authorList>
    </citation>
    <scope>NUCLEOTIDE SEQUENCE [LARGE SCALE GENOMIC DNA]</scope>
</reference>
<comment type="caution">
    <text evidence="1">The sequence shown here is derived from an EMBL/GenBank/DDBJ whole genome shotgun (WGS) entry which is preliminary data.</text>
</comment>
<proteinExistence type="predicted"/>
<sequence length="48" mass="5706">MDHYTAKNQHINTTNKSIYTVIPHELISFHLRFKSIIARVLLGANRWR</sequence>
<keyword evidence="2" id="KW-1185">Reference proteome</keyword>
<accession>A0ACC1BWL4</accession>
<protein>
    <submittedName>
        <fullName evidence="1">Uncharacterized protein</fullName>
    </submittedName>
</protein>
<evidence type="ECO:0000313" key="2">
    <source>
        <dbReference type="Proteomes" id="UP001164250"/>
    </source>
</evidence>
<dbReference type="Proteomes" id="UP001164250">
    <property type="component" value="Chromosome 3"/>
</dbReference>